<comment type="caution">
    <text evidence="2">The sequence shown here is derived from an EMBL/GenBank/DDBJ whole genome shotgun (WGS) entry which is preliminary data.</text>
</comment>
<dbReference type="AlphaFoldDB" id="A0AAJ0G6N0"/>
<keyword evidence="1" id="KW-0472">Membrane</keyword>
<keyword evidence="3" id="KW-1185">Reference proteome</keyword>
<protein>
    <submittedName>
        <fullName evidence="2">Uncharacterized protein</fullName>
    </submittedName>
</protein>
<keyword evidence="1" id="KW-1133">Transmembrane helix</keyword>
<reference evidence="2" key="1">
    <citation type="submission" date="2023-04" db="EMBL/GenBank/DDBJ databases">
        <title>Black Yeasts Isolated from many extreme environments.</title>
        <authorList>
            <person name="Coleine C."/>
            <person name="Stajich J.E."/>
            <person name="Selbmann L."/>
        </authorList>
    </citation>
    <scope>NUCLEOTIDE SEQUENCE</scope>
    <source>
        <strain evidence="2">CCFEE 5312</strain>
    </source>
</reference>
<evidence type="ECO:0000313" key="2">
    <source>
        <dbReference type="EMBL" id="KAK3049960.1"/>
    </source>
</evidence>
<name>A0AAJ0G6N0_9PEZI</name>
<evidence type="ECO:0000256" key="1">
    <source>
        <dbReference type="SAM" id="Phobius"/>
    </source>
</evidence>
<evidence type="ECO:0000313" key="3">
    <source>
        <dbReference type="Proteomes" id="UP001271007"/>
    </source>
</evidence>
<feature type="transmembrane region" description="Helical" evidence="1">
    <location>
        <begin position="52"/>
        <end position="73"/>
    </location>
</feature>
<keyword evidence="1" id="KW-0812">Transmembrane</keyword>
<accession>A0AAJ0G6N0</accession>
<dbReference type="Proteomes" id="UP001271007">
    <property type="component" value="Unassembled WGS sequence"/>
</dbReference>
<dbReference type="EMBL" id="JAWDJX010000036">
    <property type="protein sequence ID" value="KAK3049960.1"/>
    <property type="molecule type" value="Genomic_DNA"/>
</dbReference>
<organism evidence="2 3">
    <name type="scientific">Extremus antarcticus</name>
    <dbReference type="NCBI Taxonomy" id="702011"/>
    <lineage>
        <taxon>Eukaryota</taxon>
        <taxon>Fungi</taxon>
        <taxon>Dikarya</taxon>
        <taxon>Ascomycota</taxon>
        <taxon>Pezizomycotina</taxon>
        <taxon>Dothideomycetes</taxon>
        <taxon>Dothideomycetidae</taxon>
        <taxon>Mycosphaerellales</taxon>
        <taxon>Extremaceae</taxon>
        <taxon>Extremus</taxon>
    </lineage>
</organism>
<gene>
    <name evidence="2" type="ORF">LTR09_008880</name>
</gene>
<proteinExistence type="predicted"/>
<sequence>MVNCASLITVFMTLFIGINFENLGYSKAEREIAWNVFAGSVDSGETPGTQTILSSIYIAIRIVLSGYGLWSMVEDFMLRGSEMRSNTRMREESHGTSNEKGT</sequence>